<keyword evidence="4 7" id="KW-1133">Transmembrane helix</keyword>
<protein>
    <recommendedName>
        <fullName evidence="10">Major facilitator superfamily transporter</fullName>
    </recommendedName>
</protein>
<dbReference type="InterPro" id="IPR011701">
    <property type="entry name" value="MFS"/>
</dbReference>
<dbReference type="PANTHER" id="PTHR23502:SF68">
    <property type="entry name" value="MULTIDRUG TRANSPORTER, PUTATIVE (AFU_ORTHOLOGUE AFUA_3G01120)-RELATED"/>
    <property type="match status" value="1"/>
</dbReference>
<dbReference type="Pfam" id="PF07690">
    <property type="entry name" value="MFS_1"/>
    <property type="match status" value="1"/>
</dbReference>
<evidence type="ECO:0000256" key="7">
    <source>
        <dbReference type="SAM" id="Phobius"/>
    </source>
</evidence>
<feature type="transmembrane region" description="Helical" evidence="7">
    <location>
        <begin position="528"/>
        <end position="551"/>
    </location>
</feature>
<feature type="transmembrane region" description="Helical" evidence="7">
    <location>
        <begin position="221"/>
        <end position="241"/>
    </location>
</feature>
<sequence>MDTSPSTRRPGDMIPRPSPAHSPPASDFTFFPYIHTRTGDPVKLKNSITGPLSGLSSSVRYASGKHADVELVPQPSDDAQDPLNWPCWQRDLHFVSLLVMVVIVGATKTVFIPTAGSLSELYRVSGTSIAVLTAVPLMVSALTGIISAIVARFWGKRPVYMAAALLMFVGTMWNMTAGDHYGSCLAARVIQGLGWGAFDVLVNGSIQDTYFEHERNVPLTIYNIASITATWGAPLLVGLASNVNGFTAAFRIINCLYGVALPLLAFAAPESAFDRANGAATSIPPPKSWRFRYREKALSVPEYFAQMKLFSSQAPVTFSSLLQAPRALVAPTTWMLFLLTLVPFGALWGLTTTISIITTPAPLSLRVSLTGVLMTGPWAISILCVGGISLYRGLHGQRSTRHVSCLLLAAGTALVLIGLLSYGLGIHGFMNSHPSSSGPIFSPVAAKQVSLPLLSLQLGILAGGSYTLDTTVRAFIARSASFTSSSVAVSQRTSFDMLSAVTVLRSIAMGNFVLILPHVVTNYGGLKAAVIGLAAIQAVLTAGPMTLWWLCDKSVWQVDGKIMDLVNWRLLRRASTSFFDAD</sequence>
<reference evidence="8" key="1">
    <citation type="journal article" date="2020" name="bioRxiv">
        <title>Whole genome comparisons of ergot fungi reveals the divergence and evolution of species within the genus Claviceps are the result of varying mechanisms driving genome evolution and host range expansion.</title>
        <authorList>
            <person name="Wyka S.A."/>
            <person name="Mondo S.J."/>
            <person name="Liu M."/>
            <person name="Dettman J."/>
            <person name="Nalam V."/>
            <person name="Broders K.D."/>
        </authorList>
    </citation>
    <scope>NUCLEOTIDE SEQUENCE</scope>
    <source>
        <strain evidence="8">CCC 1102</strain>
    </source>
</reference>
<accession>A0A9P7SUP3</accession>
<dbReference type="GO" id="GO:0016020">
    <property type="term" value="C:membrane"/>
    <property type="evidence" value="ECO:0007669"/>
    <property type="project" value="UniProtKB-SubCell"/>
</dbReference>
<evidence type="ECO:0000256" key="6">
    <source>
        <dbReference type="SAM" id="MobiDB-lite"/>
    </source>
</evidence>
<feature type="region of interest" description="Disordered" evidence="6">
    <location>
        <begin position="1"/>
        <end position="25"/>
    </location>
</feature>
<feature type="transmembrane region" description="Helical" evidence="7">
    <location>
        <begin position="403"/>
        <end position="429"/>
    </location>
</feature>
<keyword evidence="3 7" id="KW-0812">Transmembrane</keyword>
<feature type="transmembrane region" description="Helical" evidence="7">
    <location>
        <begin position="128"/>
        <end position="151"/>
    </location>
</feature>
<evidence type="ECO:0008006" key="10">
    <source>
        <dbReference type="Google" id="ProtNLM"/>
    </source>
</evidence>
<feature type="transmembrane region" description="Helical" evidence="7">
    <location>
        <begin position="248"/>
        <end position="268"/>
    </location>
</feature>
<evidence type="ECO:0000256" key="5">
    <source>
        <dbReference type="ARBA" id="ARBA00023136"/>
    </source>
</evidence>
<evidence type="ECO:0000256" key="1">
    <source>
        <dbReference type="ARBA" id="ARBA00004141"/>
    </source>
</evidence>
<dbReference type="SUPFAM" id="SSF103473">
    <property type="entry name" value="MFS general substrate transporter"/>
    <property type="match status" value="1"/>
</dbReference>
<gene>
    <name evidence="8" type="ORF">E4U56_007369</name>
</gene>
<dbReference type="AlphaFoldDB" id="A0A9P7SUP3"/>
<dbReference type="OrthoDB" id="5215911at2759"/>
<dbReference type="GO" id="GO:0022857">
    <property type="term" value="F:transmembrane transporter activity"/>
    <property type="evidence" value="ECO:0007669"/>
    <property type="project" value="InterPro"/>
</dbReference>
<proteinExistence type="inferred from homology"/>
<evidence type="ECO:0000256" key="4">
    <source>
        <dbReference type="ARBA" id="ARBA00022989"/>
    </source>
</evidence>
<feature type="transmembrane region" description="Helical" evidence="7">
    <location>
        <begin position="158"/>
        <end position="175"/>
    </location>
</feature>
<dbReference type="InterPro" id="IPR036259">
    <property type="entry name" value="MFS_trans_sf"/>
</dbReference>
<evidence type="ECO:0000313" key="8">
    <source>
        <dbReference type="EMBL" id="KAG5977618.1"/>
    </source>
</evidence>
<comment type="caution">
    <text evidence="8">The sequence shown here is derived from an EMBL/GenBank/DDBJ whole genome shotgun (WGS) entry which is preliminary data.</text>
</comment>
<feature type="transmembrane region" description="Helical" evidence="7">
    <location>
        <begin position="449"/>
        <end position="476"/>
    </location>
</feature>
<dbReference type="Gene3D" id="1.20.1250.20">
    <property type="entry name" value="MFS general substrate transporter like domains"/>
    <property type="match status" value="1"/>
</dbReference>
<comment type="similarity">
    <text evidence="2">Belongs to the major facilitator superfamily.</text>
</comment>
<evidence type="ECO:0000313" key="9">
    <source>
        <dbReference type="Proteomes" id="UP000784919"/>
    </source>
</evidence>
<evidence type="ECO:0000256" key="3">
    <source>
        <dbReference type="ARBA" id="ARBA00022692"/>
    </source>
</evidence>
<dbReference type="PANTHER" id="PTHR23502">
    <property type="entry name" value="MAJOR FACILITATOR SUPERFAMILY"/>
    <property type="match status" value="1"/>
</dbReference>
<feature type="transmembrane region" description="Helical" evidence="7">
    <location>
        <begin position="334"/>
        <end position="357"/>
    </location>
</feature>
<organism evidence="8 9">
    <name type="scientific">Claviceps arundinis</name>
    <dbReference type="NCBI Taxonomy" id="1623583"/>
    <lineage>
        <taxon>Eukaryota</taxon>
        <taxon>Fungi</taxon>
        <taxon>Dikarya</taxon>
        <taxon>Ascomycota</taxon>
        <taxon>Pezizomycotina</taxon>
        <taxon>Sordariomycetes</taxon>
        <taxon>Hypocreomycetidae</taxon>
        <taxon>Hypocreales</taxon>
        <taxon>Clavicipitaceae</taxon>
        <taxon>Claviceps</taxon>
    </lineage>
</organism>
<comment type="subcellular location">
    <subcellularLocation>
        <location evidence="1">Membrane</location>
        <topology evidence="1">Multi-pass membrane protein</topology>
    </subcellularLocation>
</comment>
<dbReference type="Proteomes" id="UP000784919">
    <property type="component" value="Unassembled WGS sequence"/>
</dbReference>
<feature type="transmembrane region" description="Helical" evidence="7">
    <location>
        <begin position="94"/>
        <end position="116"/>
    </location>
</feature>
<name>A0A9P7SUP3_9HYPO</name>
<evidence type="ECO:0000256" key="2">
    <source>
        <dbReference type="ARBA" id="ARBA00008335"/>
    </source>
</evidence>
<feature type="transmembrane region" description="Helical" evidence="7">
    <location>
        <begin position="369"/>
        <end position="391"/>
    </location>
</feature>
<feature type="transmembrane region" description="Helical" evidence="7">
    <location>
        <begin position="497"/>
        <end position="516"/>
    </location>
</feature>
<keyword evidence="5 7" id="KW-0472">Membrane</keyword>
<dbReference type="EMBL" id="SRPS01000007">
    <property type="protein sequence ID" value="KAG5977618.1"/>
    <property type="molecule type" value="Genomic_DNA"/>
</dbReference>